<accession>A0ABS0TCU4</accession>
<sequence length="206" mass="24182">MAVATKKEILEHLNSIDLNELLDRMEDYVRGRFYNKSEKVREGLDYLDFCYNVLTKACSGIRNWDKEKVNFENFVFGCLRSDLYNFFRKLPKSESKFSNEKLEENDNETYLIEIDEYIEIDEMGVEDPSQTIDFDQVSKDALASIHEQGGDELEIQLFECWLAGYYKPREIAELCGTDARTINAAVKRLSRKTIKLKEQWISLKKK</sequence>
<proteinExistence type="predicted"/>
<evidence type="ECO:0000313" key="2">
    <source>
        <dbReference type="Proteomes" id="UP000635665"/>
    </source>
</evidence>
<organism evidence="1 2">
    <name type="scientific">Salegentibacter maritimus</name>
    <dbReference type="NCBI Taxonomy" id="2794347"/>
    <lineage>
        <taxon>Bacteria</taxon>
        <taxon>Pseudomonadati</taxon>
        <taxon>Bacteroidota</taxon>
        <taxon>Flavobacteriia</taxon>
        <taxon>Flavobacteriales</taxon>
        <taxon>Flavobacteriaceae</taxon>
        <taxon>Salegentibacter</taxon>
    </lineage>
</organism>
<dbReference type="RefSeq" id="WP_198637720.1">
    <property type="nucleotide sequence ID" value="NZ_JAEHNY010000002.1"/>
</dbReference>
<reference evidence="1 2" key="1">
    <citation type="submission" date="2020-12" db="EMBL/GenBank/DDBJ databases">
        <title>Salegentibacter orientalis sp. nov., isolated from costal sediment.</title>
        <authorList>
            <person name="Lian F.-B."/>
        </authorList>
    </citation>
    <scope>NUCLEOTIDE SEQUENCE [LARGE SCALE GENOMIC DNA]</scope>
    <source>
        <strain evidence="1 2">F60176</strain>
    </source>
</reference>
<keyword evidence="2" id="KW-1185">Reference proteome</keyword>
<name>A0ABS0TCU4_9FLAO</name>
<comment type="caution">
    <text evidence="1">The sequence shown here is derived from an EMBL/GenBank/DDBJ whole genome shotgun (WGS) entry which is preliminary data.</text>
</comment>
<dbReference type="EMBL" id="JAEHNY010000002">
    <property type="protein sequence ID" value="MBI6118867.1"/>
    <property type="molecule type" value="Genomic_DNA"/>
</dbReference>
<protein>
    <recommendedName>
        <fullName evidence="3">RNA polymerase sigma factor, sigma-70 family</fullName>
    </recommendedName>
</protein>
<evidence type="ECO:0000313" key="1">
    <source>
        <dbReference type="EMBL" id="MBI6118867.1"/>
    </source>
</evidence>
<dbReference type="Proteomes" id="UP000635665">
    <property type="component" value="Unassembled WGS sequence"/>
</dbReference>
<gene>
    <name evidence="1" type="ORF">I6U50_02410</name>
</gene>
<evidence type="ECO:0008006" key="3">
    <source>
        <dbReference type="Google" id="ProtNLM"/>
    </source>
</evidence>